<evidence type="ECO:0000313" key="4">
    <source>
        <dbReference type="Proteomes" id="UP001528672"/>
    </source>
</evidence>
<gene>
    <name evidence="3" type="ORF">PSQ39_14290</name>
</gene>
<sequence>MDITPSPELALSKVNPASLTVGLASDYTLSVSNTGSAATSTVFNVFEQLPPFVAFNSAAGLAGGTVTPSAVSCSVVSGTVASGQLLNCTVNLPTGLAASTGTTQFKLNVTPQSGVASSVVNKAQIDSTGANAAQAPSACTATGTPAGCAVTASQSVGTGVNLGLSKANPATLAVGATSAYTLTLSNTGTGPSGNSLDVYEQLPVGVGFANAAGPISGGTDTPSGVSCVTVGTGTVTSGGQLLKCTLTFSAGIRAVSGGIPGSALFSVSVKPEAAAANQSVINRAAVDSTGGNAAQNPASCTGQNTPSVGCAVSPAQTVQGTVTLALSKTSPASGNVGGVSSYALLLSNTGNVASGNSLVVYDELPQNLEFYDIQPSVAGSVQPSASSCSVSGSAANNPGQSLICSITIPGGIPAGGSAGFHIRVLAKAGGTTGSNKAAVDPSGNNAAQTPGACLATGSPAGCAVAPGFSVSAVGPVVSLFKGVTPSATSLRAGVASTYRITIGNSSANSSASAQSRFVFSDQLPPGFDWIGAIAVSSGSPSLNPANPATTITPSAVLCSTSGTVVAGLLVTCSVDLPSLLTVNSFAAVDLQIKPRNSAIAFSATNKARIDSTGFNAPQGSAAVAACSATDSPMGCAVSTNTVSAGSGAFLELTKEDPATLTVGVGSAYTITVTNKGVDASGTSIIELYDKLPANVAFISAAPTTGGSASASSATCAVQSGSGSAVATGELLKCTLNVGTGGIAASGSVKFVINVMPNASVSTTAPLSNKAAVDATGGNSVADPTVCTALNTPNPGCTVSPGKTVGNGVNLGLGKANPATLAVGATSAYTLTLSNTGTGASGNSIDVYEQLPVGVGYANVAAPVSGGTVTPTGVTCSVQSGDVSTGQLLKCTVSLSAGIPASTGTAKFSVSVTPTATASGNSVVNKAAVDSTGGNAAQTPANCTGTNTPTPGCTTSAPQTVGNGINLSLSKTSPASGSVAALSSYTLQISNTGAVTTGTSLTLLDQLPQNMQFFDIAPSSAGSVTPSSASCSASGSASSSPGQLLTCTVGLASGLASGATAVVTVRAQALASGTTGANKASVDPAGGAAAPTPSTCTATGTPAGCAVAPGVTVSASGPVVTLFKSAFPLDGSLKANAVSTYRIAVGNNDSSSTGPAQPHLEFYDLLWPGFNLVGASVVPAGSASRDPVHPTTSVAANTVSCSAVGGSVAAGLLVKCAVDLPSMLAVGQNLAVDLQVLPGNSATAFFATNKARIDATGFNAPQSSTSVSNCSSTGAPMGCAVTTNQVAAGSLTQLGLSKENPANLAVGLTSSYTLTLSNTGGGASGNSIDVYEQLPVGVGYTNVAAPVSGGTVTPTGVTCSVQSGDVSTGQLLKCTVSLSAGIPASTGTAKFSVSVTPTATASGNSVVNKAAVDSTGGNAAQTPANCTGANTPTPGCTTSAPQTVGSGVNLGLSKTNPASLTVGVTSAYTLTLSNTGSAASGNSIDVYDQLPVGVGFANVAAPVSGGTVTPSGVSCSVQSGDVTTGQLLKCTVSLSAGLPASTGSAQFSVSVTPVASASGSSAVNRAAVDSTGSNAAQTPANCTGTNTPTAGCAATPGLTVSSQAQLQLTFNTLGGNNTFAIGAGTGGNGFTATTLTTTGATGTPAQGTGSITPQGLNTGASTVPFNVPAGWSATGGSCTVSSSGGAAAPGSASFAGTGSTGTFSFDATATTAGNVIRCQATLVKLPIFQLSLLRQTGSGSVTFTTQPSATAGNGYTAQSFVSAGASSSPVPGSPNPVQVLAAASSPTQLSLSGPAGWVISSASCVDANSAASGNPSGTFDVSVSGGTTLALTAGQVPAGANLVCTATVAASAGQTVSGLVLQDNGAGGGTAHDGVKNGAEAGRPGVTMTLGNCSGTTYASTVTDGEGRFSLSTAAAVPGPVCLVETSPGAWVSVSNQAGNTAGSFNAATRSLNFTLAAGTDYSGIVFGEVPISLLTGDGRQQLQPGQSVVYGHSFLAGTSASVVFSTADQPSPSGAPWTSTLYLDNQCNASLDASDTVLNGPVSVTAGQTVCLLVRVFSPASAASGSTDQTTLTATETYQPTPQVGSVVRAQTKVDVTTVGVNASGALTLLKEVRKVATCPSTVADTLPFSASNTAMPGSFLEYRLSYANGSSGPVTGIQISDAVPAYTGFQSAGCGTLPQGLASCTVTDQPALGATGPLVWKLTDNSAAPIGLQSGGSGSVLFCVRLAH</sequence>
<feature type="domain" description="SpaA-like prealbumin fold" evidence="2">
    <location>
        <begin position="1607"/>
        <end position="1720"/>
    </location>
</feature>
<organism evidence="3 4">
    <name type="scientific">Curvibacter microcysteis</name>
    <dbReference type="NCBI Taxonomy" id="3026419"/>
    <lineage>
        <taxon>Bacteria</taxon>
        <taxon>Pseudomonadati</taxon>
        <taxon>Pseudomonadota</taxon>
        <taxon>Betaproteobacteria</taxon>
        <taxon>Burkholderiales</taxon>
        <taxon>Comamonadaceae</taxon>
        <taxon>Curvibacter</taxon>
    </lineage>
</organism>
<dbReference type="InterPro" id="IPR055371">
    <property type="entry name" value="SpaA_PFL_dom_4"/>
</dbReference>
<dbReference type="InterPro" id="IPR013783">
    <property type="entry name" value="Ig-like_fold"/>
</dbReference>
<dbReference type="Proteomes" id="UP001528672">
    <property type="component" value="Unassembled WGS sequence"/>
</dbReference>
<evidence type="ECO:0008006" key="5">
    <source>
        <dbReference type="Google" id="ProtNLM"/>
    </source>
</evidence>
<feature type="domain" description="DUF11" evidence="1">
    <location>
        <begin position="966"/>
        <end position="1082"/>
    </location>
</feature>
<dbReference type="InterPro" id="IPR001434">
    <property type="entry name" value="OmcB-like_DUF11"/>
</dbReference>
<dbReference type="Pfam" id="PF24514">
    <property type="entry name" value="SpaA_4"/>
    <property type="match status" value="2"/>
</dbReference>
<dbReference type="Gene3D" id="2.60.40.10">
    <property type="entry name" value="Immunoglobulins"/>
    <property type="match status" value="1"/>
</dbReference>
<keyword evidence="4" id="KW-1185">Reference proteome</keyword>
<reference evidence="3 4" key="1">
    <citation type="submission" date="2023-02" db="EMBL/GenBank/DDBJ databases">
        <title>Bacterial whole genome sequence for Curvibacter sp. HBC28.</title>
        <authorList>
            <person name="Le V."/>
            <person name="Ko S.-R."/>
            <person name="Ahn C.-Y."/>
            <person name="Oh H.-M."/>
        </authorList>
    </citation>
    <scope>NUCLEOTIDE SEQUENCE [LARGE SCALE GENOMIC DNA]</scope>
    <source>
        <strain evidence="3 4">HBC28</strain>
    </source>
</reference>
<comment type="caution">
    <text evidence="3">The sequence shown here is derived from an EMBL/GenBank/DDBJ whole genome shotgun (WGS) entry which is preliminary data.</text>
</comment>
<evidence type="ECO:0000259" key="2">
    <source>
        <dbReference type="Pfam" id="PF24514"/>
    </source>
</evidence>
<dbReference type="Pfam" id="PF01345">
    <property type="entry name" value="DUF11"/>
    <property type="match status" value="2"/>
</dbReference>
<dbReference type="RefSeq" id="WP_273927503.1">
    <property type="nucleotide sequence ID" value="NZ_JAQSIO010000005.1"/>
</dbReference>
<protein>
    <recommendedName>
        <fullName evidence="5">DUF11 domain-containing protein</fullName>
    </recommendedName>
</protein>
<proteinExistence type="predicted"/>
<dbReference type="EMBL" id="JAQSIO010000005">
    <property type="protein sequence ID" value="MDD0815803.1"/>
    <property type="molecule type" value="Genomic_DNA"/>
</dbReference>
<evidence type="ECO:0000259" key="1">
    <source>
        <dbReference type="Pfam" id="PF01345"/>
    </source>
</evidence>
<evidence type="ECO:0000313" key="3">
    <source>
        <dbReference type="EMBL" id="MDD0815803.1"/>
    </source>
</evidence>
<feature type="domain" description="DUF11" evidence="1">
    <location>
        <begin position="650"/>
        <end position="743"/>
    </location>
</feature>
<name>A0ABT5MGW9_9BURK</name>
<feature type="domain" description="SpaA-like prealbumin fold" evidence="2">
    <location>
        <begin position="1736"/>
        <end position="1847"/>
    </location>
</feature>
<accession>A0ABT5MGW9</accession>